<sequence>MPVGCNESLTKGAHTTPRHQSPFVIATRPPSFVFVFAVFAVVVVVVVVVVFSSRLVWSAAPILQLVRSSSPSPPPHASLAVDDSSARRPSLSVSDQLNQLPLVHHHHHHHHHNLCHPLSLSFSLSFSLPRVRLSPDQRAVQTSRTFRVSTTDHSALHASLPSVHSTRGAAALASYLCDARAAGASTRRPLATAAAPTYHPPHLLAYLPTYLPTLPT</sequence>
<name>A0ABR1KQM0_9PEZI</name>
<keyword evidence="1" id="KW-1133">Transmembrane helix</keyword>
<evidence type="ECO:0000256" key="1">
    <source>
        <dbReference type="SAM" id="Phobius"/>
    </source>
</evidence>
<comment type="caution">
    <text evidence="2">The sequence shown here is derived from an EMBL/GenBank/DDBJ whole genome shotgun (WGS) entry which is preliminary data.</text>
</comment>
<organism evidence="2 3">
    <name type="scientific">Phyllosticta citriasiana</name>
    <dbReference type="NCBI Taxonomy" id="595635"/>
    <lineage>
        <taxon>Eukaryota</taxon>
        <taxon>Fungi</taxon>
        <taxon>Dikarya</taxon>
        <taxon>Ascomycota</taxon>
        <taxon>Pezizomycotina</taxon>
        <taxon>Dothideomycetes</taxon>
        <taxon>Dothideomycetes incertae sedis</taxon>
        <taxon>Botryosphaeriales</taxon>
        <taxon>Phyllostictaceae</taxon>
        <taxon>Phyllosticta</taxon>
    </lineage>
</organism>
<dbReference type="EMBL" id="JBBPHU010000006">
    <property type="protein sequence ID" value="KAK7516661.1"/>
    <property type="molecule type" value="Genomic_DNA"/>
</dbReference>
<feature type="transmembrane region" description="Helical" evidence="1">
    <location>
        <begin position="32"/>
        <end position="57"/>
    </location>
</feature>
<protein>
    <submittedName>
        <fullName evidence="2">Uncharacterized protein</fullName>
    </submittedName>
</protein>
<keyword evidence="1" id="KW-0812">Transmembrane</keyword>
<dbReference type="Proteomes" id="UP001363622">
    <property type="component" value="Unassembled WGS sequence"/>
</dbReference>
<evidence type="ECO:0000313" key="3">
    <source>
        <dbReference type="Proteomes" id="UP001363622"/>
    </source>
</evidence>
<reference evidence="2 3" key="1">
    <citation type="submission" date="2024-04" db="EMBL/GenBank/DDBJ databases">
        <title>Phyllosticta paracitricarpa is synonymous to the EU quarantine fungus P. citricarpa based on phylogenomic analyses.</title>
        <authorList>
            <consortium name="Lawrence Berkeley National Laboratory"/>
            <person name="Van Ingen-Buijs V.A."/>
            <person name="Van Westerhoven A.C."/>
            <person name="Haridas S."/>
            <person name="Skiadas P."/>
            <person name="Martin F."/>
            <person name="Groenewald J.Z."/>
            <person name="Crous P.W."/>
            <person name="Seidl M.F."/>
        </authorList>
    </citation>
    <scope>NUCLEOTIDE SEQUENCE [LARGE SCALE GENOMIC DNA]</scope>
    <source>
        <strain evidence="2 3">CBS 123371</strain>
    </source>
</reference>
<gene>
    <name evidence="2" type="ORF">IWZ03DRAFT_194580</name>
</gene>
<keyword evidence="1" id="KW-0472">Membrane</keyword>
<evidence type="ECO:0000313" key="2">
    <source>
        <dbReference type="EMBL" id="KAK7516661.1"/>
    </source>
</evidence>
<accession>A0ABR1KQM0</accession>
<keyword evidence="3" id="KW-1185">Reference proteome</keyword>
<proteinExistence type="predicted"/>